<dbReference type="Proteomes" id="UP000320778">
    <property type="component" value="Segment"/>
</dbReference>
<feature type="region of interest" description="Disordered" evidence="1">
    <location>
        <begin position="118"/>
        <end position="147"/>
    </location>
</feature>
<evidence type="ECO:0000256" key="1">
    <source>
        <dbReference type="SAM" id="MobiDB-lite"/>
    </source>
</evidence>
<organism evidence="2 3">
    <name type="scientific">Aeromonas phage LAh_9</name>
    <dbReference type="NCBI Taxonomy" id="2591033"/>
    <lineage>
        <taxon>Viruses</taxon>
        <taxon>Duplodnaviria</taxon>
        <taxon>Heunggongvirae</taxon>
        <taxon>Uroviricota</taxon>
        <taxon>Caudoviricetes</taxon>
        <taxon>Grimontviridae</taxon>
        <taxon>Lahexavirus</taxon>
        <taxon>Lahexavirus LAh9</taxon>
    </lineage>
</organism>
<evidence type="ECO:0000313" key="2">
    <source>
        <dbReference type="EMBL" id="QDH46925.1"/>
    </source>
</evidence>
<proteinExistence type="predicted"/>
<sequence length="147" mass="16831">MATETFYEQRMKELQQAKIETTAQSNPLLQRPQRQAETLAGPSPMPQEAPEETPDYMKSDFFMNSERFRAEDPNFTPMMENFTKLAMGLKKMVDKGMMPLPIAKQRLEQYINDHRQGYSKQMPQGEQGVLPPAQDETVTEEATNGVL</sequence>
<accession>A0A514A111</accession>
<evidence type="ECO:0000313" key="3">
    <source>
        <dbReference type="Proteomes" id="UP000320778"/>
    </source>
</evidence>
<name>A0A514A111_9CAUD</name>
<gene>
    <name evidence="2" type="ORF">LAh9_138</name>
</gene>
<protein>
    <submittedName>
        <fullName evidence="2">Uncharacterized protein</fullName>
    </submittedName>
</protein>
<dbReference type="EMBL" id="MK838115">
    <property type="protein sequence ID" value="QDH46925.1"/>
    <property type="molecule type" value="Genomic_DNA"/>
</dbReference>
<feature type="region of interest" description="Disordered" evidence="1">
    <location>
        <begin position="22"/>
        <end position="55"/>
    </location>
</feature>
<keyword evidence="3" id="KW-1185">Reference proteome</keyword>
<feature type="compositionally biased region" description="Polar residues" evidence="1">
    <location>
        <begin position="22"/>
        <end position="36"/>
    </location>
</feature>
<reference evidence="2 3" key="1">
    <citation type="submission" date="2019-04" db="EMBL/GenBank/DDBJ databases">
        <title>Novel bacteriophages capable of disrupting biofilms from clinical strains of Aeromonas hydrophila with intrinsic antibiotic resistance.</title>
        <authorList>
            <person name="Kabwe M."/>
            <person name="Brown T.L."/>
            <person name="Speirs L."/>
            <person name="Ku H."/>
            <person name="Leach M."/>
            <person name="Chan H.T."/>
            <person name="Petrovski S."/>
            <person name="Lock P."/>
            <person name="Tucci J."/>
        </authorList>
    </citation>
    <scope>NUCLEOTIDE SEQUENCE [LARGE SCALE GENOMIC DNA]</scope>
</reference>